<feature type="region of interest" description="Disordered" evidence="1">
    <location>
        <begin position="152"/>
        <end position="222"/>
    </location>
</feature>
<feature type="compositionally biased region" description="Basic and acidic residues" evidence="1">
    <location>
        <begin position="1"/>
        <end position="11"/>
    </location>
</feature>
<dbReference type="AlphaFoldDB" id="A0AAW0A8B4"/>
<protein>
    <submittedName>
        <fullName evidence="2">Uncharacterized protein</fullName>
    </submittedName>
</protein>
<keyword evidence="3" id="KW-1185">Reference proteome</keyword>
<accession>A0AAW0A8B4</accession>
<feature type="region of interest" description="Disordered" evidence="1">
    <location>
        <begin position="51"/>
        <end position="70"/>
    </location>
</feature>
<organism evidence="2 3">
    <name type="scientific">Favolaschia claudopus</name>
    <dbReference type="NCBI Taxonomy" id="2862362"/>
    <lineage>
        <taxon>Eukaryota</taxon>
        <taxon>Fungi</taxon>
        <taxon>Dikarya</taxon>
        <taxon>Basidiomycota</taxon>
        <taxon>Agaricomycotina</taxon>
        <taxon>Agaricomycetes</taxon>
        <taxon>Agaricomycetidae</taxon>
        <taxon>Agaricales</taxon>
        <taxon>Marasmiineae</taxon>
        <taxon>Mycenaceae</taxon>
        <taxon>Favolaschia</taxon>
    </lineage>
</organism>
<evidence type="ECO:0000313" key="2">
    <source>
        <dbReference type="EMBL" id="KAK7001907.1"/>
    </source>
</evidence>
<feature type="region of interest" description="Disordered" evidence="1">
    <location>
        <begin position="269"/>
        <end position="288"/>
    </location>
</feature>
<sequence>MSATIEEKRSGENGLRSGRGVKESFRKNKWDVEIAGPGQNDESVASASIWRTHAGPPPIHSLPRARRRGRHDPTAVLPELRHSQATTVIVEVGDAHQSDPLLAPLDLHHAVAPPPSLPFPAVSAPTTLFGTAKAMQMVTACIRRVYEERVAVQDASTSRTSMGNARPWSASTRKGKNDPRVAGRRGRRRVDPAHFTYSFSPPPTIASSPRRTPALSSTASTPDNFLSFLDEERYSGRRERTRRSRRWKPPRITSSTARRYTRAIKTQLMRRKERGRGADGNDRGRDGDVLRPVAHCATLCRVERHEKRIGGDIIHAEWENSKRTSKVSIEDDDVGGV</sequence>
<feature type="compositionally biased region" description="Polar residues" evidence="1">
    <location>
        <begin position="205"/>
        <end position="222"/>
    </location>
</feature>
<feature type="region of interest" description="Disordered" evidence="1">
    <location>
        <begin position="1"/>
        <end position="42"/>
    </location>
</feature>
<comment type="caution">
    <text evidence="2">The sequence shown here is derived from an EMBL/GenBank/DDBJ whole genome shotgun (WGS) entry which is preliminary data.</text>
</comment>
<feature type="compositionally biased region" description="Basic and acidic residues" evidence="1">
    <location>
        <begin position="275"/>
        <end position="288"/>
    </location>
</feature>
<evidence type="ECO:0000313" key="3">
    <source>
        <dbReference type="Proteomes" id="UP001362999"/>
    </source>
</evidence>
<feature type="compositionally biased region" description="Polar residues" evidence="1">
    <location>
        <begin position="154"/>
        <end position="163"/>
    </location>
</feature>
<dbReference type="Proteomes" id="UP001362999">
    <property type="component" value="Unassembled WGS sequence"/>
</dbReference>
<evidence type="ECO:0000256" key="1">
    <source>
        <dbReference type="SAM" id="MobiDB-lite"/>
    </source>
</evidence>
<feature type="compositionally biased region" description="Basic and acidic residues" evidence="1">
    <location>
        <begin position="20"/>
        <end position="32"/>
    </location>
</feature>
<name>A0AAW0A8B4_9AGAR</name>
<reference evidence="2 3" key="1">
    <citation type="journal article" date="2024" name="J Genomics">
        <title>Draft genome sequencing and assembly of Favolaschia claudopus CIRM-BRFM 2984 isolated from oak limbs.</title>
        <authorList>
            <person name="Navarro D."/>
            <person name="Drula E."/>
            <person name="Chaduli D."/>
            <person name="Cazenave R."/>
            <person name="Ahrendt S."/>
            <person name="Wang J."/>
            <person name="Lipzen A."/>
            <person name="Daum C."/>
            <person name="Barry K."/>
            <person name="Grigoriev I.V."/>
            <person name="Favel A."/>
            <person name="Rosso M.N."/>
            <person name="Martin F."/>
        </authorList>
    </citation>
    <scope>NUCLEOTIDE SEQUENCE [LARGE SCALE GENOMIC DNA]</scope>
    <source>
        <strain evidence="2 3">CIRM-BRFM 2984</strain>
    </source>
</reference>
<gene>
    <name evidence="2" type="ORF">R3P38DRAFT_2795385</name>
</gene>
<dbReference type="EMBL" id="JAWWNJ010000081">
    <property type="protein sequence ID" value="KAK7001907.1"/>
    <property type="molecule type" value="Genomic_DNA"/>
</dbReference>
<proteinExistence type="predicted"/>